<feature type="compositionally biased region" description="Basic and acidic residues" evidence="1">
    <location>
        <begin position="71"/>
        <end position="84"/>
    </location>
</feature>
<dbReference type="AlphaFoldDB" id="A0A8A1LK49"/>
<gene>
    <name evidence="2" type="ORF">I7I53_00145</name>
</gene>
<evidence type="ECO:0000313" key="2">
    <source>
        <dbReference type="EMBL" id="QSS53023.1"/>
    </source>
</evidence>
<accession>A0A8A1LK49</accession>
<organism evidence="2 3">
    <name type="scientific">Ajellomyces capsulatus (strain H88)</name>
    <name type="common">Darling's disease fungus</name>
    <name type="synonym">Histoplasma capsulatum</name>
    <dbReference type="NCBI Taxonomy" id="544711"/>
    <lineage>
        <taxon>Eukaryota</taxon>
        <taxon>Fungi</taxon>
        <taxon>Dikarya</taxon>
        <taxon>Ascomycota</taxon>
        <taxon>Pezizomycotina</taxon>
        <taxon>Eurotiomycetes</taxon>
        <taxon>Eurotiomycetidae</taxon>
        <taxon>Onygenales</taxon>
        <taxon>Ajellomycetaceae</taxon>
        <taxon>Histoplasma</taxon>
    </lineage>
</organism>
<proteinExistence type="predicted"/>
<evidence type="ECO:0000313" key="3">
    <source>
        <dbReference type="Proteomes" id="UP000663419"/>
    </source>
</evidence>
<feature type="region of interest" description="Disordered" evidence="1">
    <location>
        <begin position="154"/>
        <end position="176"/>
    </location>
</feature>
<dbReference type="EMBL" id="CP069104">
    <property type="protein sequence ID" value="QSS53023.1"/>
    <property type="molecule type" value="Genomic_DNA"/>
</dbReference>
<name>A0A8A1LK49_AJEC8</name>
<sequence length="224" mass="25544">MKYIKAKGLSTNIPRSHMIFFASWSGECTIECTNSLDTVGSKVTLILREMDKDLTSDRQLRKRASTQAMRENAEPNKRTDRSQDQYDNQITAHDLLNKIQGKSQTKEGYVQKAVRQRLRLYCCRCEEDVSGGGECRRCGHASCPECLHERRLRREKKPVDPSHEPNQANSHHDAQTSLQTRTIPAIHLSRAIDSDGDPEALYMLPYPELKQKLEKDATKTEDLG</sequence>
<reference evidence="2" key="1">
    <citation type="submission" date="2021-01" db="EMBL/GenBank/DDBJ databases">
        <title>Chromosome-level genome assembly of a human fungal pathogen reveals clustering of transcriptionally co-regulated genes.</title>
        <authorList>
            <person name="Voorhies M."/>
            <person name="Cohen S."/>
            <person name="Shea T.P."/>
            <person name="Petrus S."/>
            <person name="Munoz J.F."/>
            <person name="Poplawski S."/>
            <person name="Goldman W.E."/>
            <person name="Michael T."/>
            <person name="Cuomo C.A."/>
            <person name="Sil A."/>
            <person name="Beyhan S."/>
        </authorList>
    </citation>
    <scope>NUCLEOTIDE SEQUENCE</scope>
    <source>
        <strain evidence="2">H88</strain>
    </source>
</reference>
<protein>
    <submittedName>
        <fullName evidence="2">Uncharacterized protein</fullName>
    </submittedName>
</protein>
<feature type="region of interest" description="Disordered" evidence="1">
    <location>
        <begin position="56"/>
        <end position="86"/>
    </location>
</feature>
<feature type="compositionally biased region" description="Polar residues" evidence="1">
    <location>
        <begin position="164"/>
        <end position="176"/>
    </location>
</feature>
<dbReference type="VEuPathDB" id="FungiDB:I7I53_00145"/>
<evidence type="ECO:0000256" key="1">
    <source>
        <dbReference type="SAM" id="MobiDB-lite"/>
    </source>
</evidence>
<dbReference type="Proteomes" id="UP000663419">
    <property type="component" value="Chromosome 3"/>
</dbReference>